<dbReference type="RefSeq" id="WP_284102267.1">
    <property type="nucleotide sequence ID" value="NZ_JARRAF010000027.1"/>
</dbReference>
<feature type="region of interest" description="Disordered" evidence="1">
    <location>
        <begin position="168"/>
        <end position="205"/>
    </location>
</feature>
<sequence length="205" mass="23034">MLRRLLSLFTLPLLLAACGDFEDASDVSGYSRPPKDEKAEWQSVINADAFTASVDLKSIGGEDQYAERDYIYAWLRQEFKEDQQVANLDGDPTKRKYRVRYARYAIDCATWSEKQVALMGGVSSELRNAAGKVVQRSGVVGFMREFQMQQRNTLGEQFVRKVCDAASKMTDKKGRPIEQDQPAYPIDKNKVPPDRSAAEPATLPA</sequence>
<evidence type="ECO:0000256" key="2">
    <source>
        <dbReference type="SAM" id="SignalP"/>
    </source>
</evidence>
<organism evidence="3 4">
    <name type="scientific">Parachitinimonas caeni</name>
    <dbReference type="NCBI Taxonomy" id="3031301"/>
    <lineage>
        <taxon>Bacteria</taxon>
        <taxon>Pseudomonadati</taxon>
        <taxon>Pseudomonadota</taxon>
        <taxon>Betaproteobacteria</taxon>
        <taxon>Neisseriales</taxon>
        <taxon>Chitinibacteraceae</taxon>
        <taxon>Parachitinimonas</taxon>
    </lineage>
</organism>
<proteinExistence type="predicted"/>
<keyword evidence="4" id="KW-1185">Reference proteome</keyword>
<keyword evidence="2" id="KW-0732">Signal</keyword>
<evidence type="ECO:0008006" key="5">
    <source>
        <dbReference type="Google" id="ProtNLM"/>
    </source>
</evidence>
<comment type="caution">
    <text evidence="3">The sequence shown here is derived from an EMBL/GenBank/DDBJ whole genome shotgun (WGS) entry which is preliminary data.</text>
</comment>
<feature type="compositionally biased region" description="Basic and acidic residues" evidence="1">
    <location>
        <begin position="168"/>
        <end position="178"/>
    </location>
</feature>
<feature type="chain" id="PRO_5045841222" description="Lipoprotein" evidence="2">
    <location>
        <begin position="17"/>
        <end position="205"/>
    </location>
</feature>
<name>A0ABT7E0W6_9NEIS</name>
<evidence type="ECO:0000313" key="3">
    <source>
        <dbReference type="EMBL" id="MDK2125953.1"/>
    </source>
</evidence>
<dbReference type="EMBL" id="JARRAF010000027">
    <property type="protein sequence ID" value="MDK2125953.1"/>
    <property type="molecule type" value="Genomic_DNA"/>
</dbReference>
<reference evidence="3" key="1">
    <citation type="submission" date="2023-03" db="EMBL/GenBank/DDBJ databases">
        <title>Chitinimonas shenzhenensis gen. nov., sp. nov., a novel member of family Burkholderiaceae isolated from activated sludge collected in Shen Zhen, China.</title>
        <authorList>
            <person name="Wang X."/>
        </authorList>
    </citation>
    <scope>NUCLEOTIDE SEQUENCE</scope>
    <source>
        <strain evidence="3">DQS-5</strain>
    </source>
</reference>
<protein>
    <recommendedName>
        <fullName evidence="5">Lipoprotein</fullName>
    </recommendedName>
</protein>
<feature type="compositionally biased region" description="Basic and acidic residues" evidence="1">
    <location>
        <begin position="187"/>
        <end position="197"/>
    </location>
</feature>
<dbReference type="Proteomes" id="UP001172778">
    <property type="component" value="Unassembled WGS sequence"/>
</dbReference>
<evidence type="ECO:0000313" key="4">
    <source>
        <dbReference type="Proteomes" id="UP001172778"/>
    </source>
</evidence>
<feature type="signal peptide" evidence="2">
    <location>
        <begin position="1"/>
        <end position="16"/>
    </location>
</feature>
<dbReference type="PROSITE" id="PS51257">
    <property type="entry name" value="PROKAR_LIPOPROTEIN"/>
    <property type="match status" value="1"/>
</dbReference>
<gene>
    <name evidence="3" type="ORF">PZA18_18055</name>
</gene>
<accession>A0ABT7E0W6</accession>
<evidence type="ECO:0000256" key="1">
    <source>
        <dbReference type="SAM" id="MobiDB-lite"/>
    </source>
</evidence>